<reference evidence="2" key="1">
    <citation type="submission" date="2016-06" db="EMBL/GenBank/DDBJ databases">
        <authorList>
            <person name="Varghese N."/>
            <person name="Submissions Spin"/>
        </authorList>
    </citation>
    <scope>NUCLEOTIDE SEQUENCE [LARGE SCALE GENOMIC DNA]</scope>
    <source>
        <strain evidence="2">DSM 44814</strain>
    </source>
</reference>
<gene>
    <name evidence="1" type="ORF">GA0070604_5111</name>
</gene>
<accession>A0A1C6VCG9</accession>
<evidence type="ECO:0000313" key="1">
    <source>
        <dbReference type="EMBL" id="SCL64019.1"/>
    </source>
</evidence>
<name>A0A1C6VCG9_9ACTN</name>
<evidence type="ECO:0000313" key="2">
    <source>
        <dbReference type="Proteomes" id="UP000199696"/>
    </source>
</evidence>
<dbReference type="EMBL" id="FMHY01000002">
    <property type="protein sequence ID" value="SCL64019.1"/>
    <property type="molecule type" value="Genomic_DNA"/>
</dbReference>
<protein>
    <submittedName>
        <fullName evidence="1">Uncharacterized protein</fullName>
    </submittedName>
</protein>
<dbReference type="STRING" id="227316.GA0070604_5111"/>
<dbReference type="AlphaFoldDB" id="A0A1C6VCG9"/>
<proteinExistence type="predicted"/>
<keyword evidence="2" id="KW-1185">Reference proteome</keyword>
<dbReference type="Proteomes" id="UP000199696">
    <property type="component" value="Unassembled WGS sequence"/>
</dbReference>
<sequence length="39" mass="4093">MHCHPSVAEVTVSFRYRSMPVGVRIGVGAGVPARGILKG</sequence>
<organism evidence="1 2">
    <name type="scientific">Micromonospora eburnea</name>
    <dbReference type="NCBI Taxonomy" id="227316"/>
    <lineage>
        <taxon>Bacteria</taxon>
        <taxon>Bacillati</taxon>
        <taxon>Actinomycetota</taxon>
        <taxon>Actinomycetes</taxon>
        <taxon>Micromonosporales</taxon>
        <taxon>Micromonosporaceae</taxon>
        <taxon>Micromonospora</taxon>
    </lineage>
</organism>